<organism evidence="1 2">
    <name type="scientific">bacterium (Candidatus Gribaldobacteria) CG_4_10_14_0_8_um_filter_33_9</name>
    <dbReference type="NCBI Taxonomy" id="2014266"/>
    <lineage>
        <taxon>Bacteria</taxon>
        <taxon>Candidatus Gribaldobacteria</taxon>
    </lineage>
</organism>
<evidence type="ECO:0000313" key="1">
    <source>
        <dbReference type="EMBL" id="PIZ01220.1"/>
    </source>
</evidence>
<proteinExistence type="predicted"/>
<dbReference type="InterPro" id="IPR035069">
    <property type="entry name" value="TTHA1013/TTHA0281-like"/>
</dbReference>
<dbReference type="AlphaFoldDB" id="A0A2M7RP11"/>
<evidence type="ECO:0008006" key="3">
    <source>
        <dbReference type="Google" id="ProtNLM"/>
    </source>
</evidence>
<dbReference type="Gene3D" id="3.30.160.250">
    <property type="match status" value="1"/>
</dbReference>
<protein>
    <recommendedName>
        <fullName evidence="3">Type II toxin-antitoxin system HicB family antitoxin</fullName>
    </recommendedName>
</protein>
<dbReference type="Proteomes" id="UP000229371">
    <property type="component" value="Unassembled WGS sequence"/>
</dbReference>
<evidence type="ECO:0000313" key="2">
    <source>
        <dbReference type="Proteomes" id="UP000229371"/>
    </source>
</evidence>
<accession>A0A2M7RP11</accession>
<comment type="caution">
    <text evidence="1">The sequence shown here is derived from an EMBL/GenBank/DDBJ whole genome shotgun (WGS) entry which is preliminary data.</text>
</comment>
<gene>
    <name evidence="1" type="ORF">COY61_00350</name>
</gene>
<reference evidence="2" key="1">
    <citation type="submission" date="2017-09" db="EMBL/GenBank/DDBJ databases">
        <title>Depth-based differentiation of microbial function through sediment-hosted aquifers and enrichment of novel symbionts in the deep terrestrial subsurface.</title>
        <authorList>
            <person name="Probst A.J."/>
            <person name="Ladd B."/>
            <person name="Jarett J.K."/>
            <person name="Geller-Mcgrath D.E."/>
            <person name="Sieber C.M.K."/>
            <person name="Emerson J.B."/>
            <person name="Anantharaman K."/>
            <person name="Thomas B.C."/>
            <person name="Malmstrom R."/>
            <person name="Stieglmeier M."/>
            <person name="Klingl A."/>
            <person name="Woyke T."/>
            <person name="Ryan C.M."/>
            <person name="Banfield J.F."/>
        </authorList>
    </citation>
    <scope>NUCLEOTIDE SEQUENCE [LARGE SCALE GENOMIC DNA]</scope>
</reference>
<sequence length="75" mass="8387">MKNIIQIHIYKGEKYYIAQGIDLPVVTQGKTLDELAHNIKEAVELQLEGENLADFDLALKPSILLNFELGTAVYA</sequence>
<dbReference type="EMBL" id="PFMI01000008">
    <property type="protein sequence ID" value="PIZ01220.1"/>
    <property type="molecule type" value="Genomic_DNA"/>
</dbReference>
<dbReference type="SUPFAM" id="SSF143100">
    <property type="entry name" value="TTHA1013/TTHA0281-like"/>
    <property type="match status" value="1"/>
</dbReference>
<name>A0A2M7RP11_9BACT</name>